<dbReference type="PROSITE" id="PS00383">
    <property type="entry name" value="TYR_PHOSPHATASE_1"/>
    <property type="match status" value="1"/>
</dbReference>
<evidence type="ECO:0000256" key="5">
    <source>
        <dbReference type="ARBA" id="ARBA00022912"/>
    </source>
</evidence>
<evidence type="ECO:0000256" key="6">
    <source>
        <dbReference type="ARBA" id="ARBA00023306"/>
    </source>
</evidence>
<keyword evidence="6" id="KW-0131">Cell cycle</keyword>
<proteinExistence type="inferred from homology"/>
<evidence type="ECO:0000256" key="4">
    <source>
        <dbReference type="ARBA" id="ARBA00022801"/>
    </source>
</evidence>
<accession>A0A836BDA1</accession>
<dbReference type="InterPro" id="IPR016130">
    <property type="entry name" value="Tyr_Pase_AS"/>
</dbReference>
<feature type="region of interest" description="Disordered" evidence="7">
    <location>
        <begin position="638"/>
        <end position="695"/>
    </location>
</feature>
<dbReference type="AlphaFoldDB" id="A0A836BDA1"/>
<sequence length="803" mass="82081">MPPNVDEFATEAIPIINGLYYFIVIRRPDSPRFSPTAQQNICYSIDDSLLYEPFFADFGPLNLGRTFRFCQQTKQLLQEAERHGKRLYLYTGPHAHQKANAAVLVGIYQVIYMNMTADMAYKPLAALKPYVPFRDASCGVSTFHLTVYDVMRGIQRARDVGFIDWNSGSSTWSLEEYEYYEQVENGDLNWIVPGKFVAFSGPAARSNEIAGYRLHTPEDYWEYFRRRGVTTIVRLNKKVYDRKRFLDGGFKHHEMYFPDGSCPNDAIIQRFLDTVEAEPGSVAVHCKAGLGRTGVLICLYIMKHYRFTAEEVIGYIRVCRPGSVIGPQQNFIREMEARMWHEGEMYRAARGLPKVAPGVGDLVIAGRAAGGHGYDAAEPAAPGSAVGASRGASVAAGSGGASGYTSYGQMRAGSGSATGSRGGSAAGGSGAAMGSRGGDVHAGGGSILAGASAASASASDMSLLQYSKQYGGSDGYGHVHAGGGYGASSSSQHQQAAPVASVSSFRSRYGSGVAPAGYSNGVGSGVGRSMTPLRYGTGSSAAGGYGGYGVGAGSGYGSHQGALSPSGAMGSRGSMGAVSRSMPAAPGSAGGSGGGHMGRSPSTGRMSAAAGLAAPPTSASVSSVAGLRSTLHTETLAAADRPKVIPERNTQSADIGSGFGLGSGGSSAASPWRLHVPPASVGSSGPATPTTPAGAPMSSVISGVAVGVGASGLGRAGSIGARSNGSSPGTPTTPGGSSGGVARILAPNGQPRKVPVALLNQYSAAVVAGSGGAGSGSGSKPPSAGSMGVGVRSSGYGSYGMRQ</sequence>
<feature type="compositionally biased region" description="Low complexity" evidence="7">
    <location>
        <begin position="682"/>
        <end position="695"/>
    </location>
</feature>
<feature type="compositionally biased region" description="Low complexity" evidence="7">
    <location>
        <begin position="564"/>
        <end position="587"/>
    </location>
</feature>
<keyword evidence="3" id="KW-0132">Cell division</keyword>
<dbReference type="PANTHER" id="PTHR23339">
    <property type="entry name" value="TYROSINE SPECIFIC PROTEIN PHOSPHATASE AND DUAL SPECIFICITY PROTEIN PHOSPHATASE"/>
    <property type="match status" value="1"/>
</dbReference>
<feature type="region of interest" description="Disordered" evidence="7">
    <location>
        <begin position="769"/>
        <end position="803"/>
    </location>
</feature>
<dbReference type="FunFam" id="3.90.190.10:FF:000006">
    <property type="entry name" value="Dual specificity protein phosphatase CDC14B"/>
    <property type="match status" value="1"/>
</dbReference>
<dbReference type="GO" id="GO:0004725">
    <property type="term" value="F:protein tyrosine phosphatase activity"/>
    <property type="evidence" value="ECO:0007669"/>
    <property type="project" value="UniProtKB-EC"/>
</dbReference>
<evidence type="ECO:0000256" key="3">
    <source>
        <dbReference type="ARBA" id="ARBA00022618"/>
    </source>
</evidence>
<evidence type="ECO:0000313" key="10">
    <source>
        <dbReference type="EMBL" id="KAG2454554.1"/>
    </source>
</evidence>
<dbReference type="SUPFAM" id="SSF52799">
    <property type="entry name" value="(Phosphotyrosine protein) phosphatases II"/>
    <property type="match status" value="2"/>
</dbReference>
<dbReference type="Pfam" id="PF00782">
    <property type="entry name" value="DSPc"/>
    <property type="match status" value="1"/>
</dbReference>
<dbReference type="CDD" id="cd17657">
    <property type="entry name" value="CDC14_N"/>
    <property type="match status" value="1"/>
</dbReference>
<dbReference type="PROSITE" id="PS50056">
    <property type="entry name" value="TYR_PHOSPHATASE_2"/>
    <property type="match status" value="1"/>
</dbReference>
<dbReference type="EC" id="3.1.3.48" evidence="2"/>
<comment type="similarity">
    <text evidence="1">Belongs to the protein-tyrosine phosphatase family. Non-receptor class CDC14 subfamily.</text>
</comment>
<dbReference type="InterPro" id="IPR029260">
    <property type="entry name" value="DSPn"/>
</dbReference>
<feature type="compositionally biased region" description="Gly residues" evidence="7">
    <location>
        <begin position="420"/>
        <end position="436"/>
    </location>
</feature>
<dbReference type="InterPro" id="IPR000387">
    <property type="entry name" value="Tyr_Pase_dom"/>
</dbReference>
<feature type="compositionally biased region" description="Low complexity" evidence="7">
    <location>
        <begin position="598"/>
        <end position="609"/>
    </location>
</feature>
<dbReference type="InterPro" id="IPR029021">
    <property type="entry name" value="Prot-tyrosine_phosphatase-like"/>
</dbReference>
<feature type="region of interest" description="Disordered" evidence="7">
    <location>
        <begin position="411"/>
        <end position="436"/>
    </location>
</feature>
<comment type="caution">
    <text evidence="10">The sequence shown here is derived from an EMBL/GenBank/DDBJ whole genome shotgun (WGS) entry which is preliminary data.</text>
</comment>
<feature type="compositionally biased region" description="Low complexity" evidence="7">
    <location>
        <begin position="725"/>
        <end position="735"/>
    </location>
</feature>
<evidence type="ECO:0000259" key="9">
    <source>
        <dbReference type="PROSITE" id="PS50056"/>
    </source>
</evidence>
<feature type="domain" description="Tyrosine-protein phosphatase" evidence="8">
    <location>
        <begin position="186"/>
        <end position="344"/>
    </location>
</feature>
<keyword evidence="5" id="KW-0904">Protein phosphatase</keyword>
<feature type="domain" description="Tyrosine specific protein phosphatases" evidence="9">
    <location>
        <begin position="269"/>
        <end position="331"/>
    </location>
</feature>
<dbReference type="PROSITE" id="PS50054">
    <property type="entry name" value="TYR_PHOSPHATASE_DUAL"/>
    <property type="match status" value="1"/>
</dbReference>
<evidence type="ECO:0000256" key="2">
    <source>
        <dbReference type="ARBA" id="ARBA00013064"/>
    </source>
</evidence>
<dbReference type="InterPro" id="IPR003595">
    <property type="entry name" value="Tyr_Pase_cat"/>
</dbReference>
<evidence type="ECO:0000256" key="1">
    <source>
        <dbReference type="ARBA" id="ARBA00007315"/>
    </source>
</evidence>
<dbReference type="OrthoDB" id="266663at2759"/>
<dbReference type="CDD" id="cd14499">
    <property type="entry name" value="CDC14_C"/>
    <property type="match status" value="1"/>
</dbReference>
<organism evidence="10 11">
    <name type="scientific">Chlamydomonas schloesseri</name>
    <dbReference type="NCBI Taxonomy" id="2026947"/>
    <lineage>
        <taxon>Eukaryota</taxon>
        <taxon>Viridiplantae</taxon>
        <taxon>Chlorophyta</taxon>
        <taxon>core chlorophytes</taxon>
        <taxon>Chlorophyceae</taxon>
        <taxon>CS clade</taxon>
        <taxon>Chlamydomonadales</taxon>
        <taxon>Chlamydomonadaceae</taxon>
        <taxon>Chlamydomonas</taxon>
    </lineage>
</organism>
<reference evidence="10" key="1">
    <citation type="journal article" date="2020" name="bioRxiv">
        <title>Comparative genomics of Chlamydomonas.</title>
        <authorList>
            <person name="Craig R.J."/>
            <person name="Hasan A.R."/>
            <person name="Ness R.W."/>
            <person name="Keightley P.D."/>
        </authorList>
    </citation>
    <scope>NUCLEOTIDE SEQUENCE</scope>
    <source>
        <strain evidence="10">CCAP 11/173</strain>
    </source>
</reference>
<dbReference type="InterPro" id="IPR000340">
    <property type="entry name" value="Dual-sp_phosphatase_cat-dom"/>
</dbReference>
<dbReference type="InterPro" id="IPR020422">
    <property type="entry name" value="TYR_PHOSPHATASE_DUAL_dom"/>
</dbReference>
<feature type="compositionally biased region" description="Gly residues" evidence="7">
    <location>
        <begin position="588"/>
        <end position="597"/>
    </location>
</feature>
<name>A0A836BDA1_9CHLO</name>
<gene>
    <name evidence="10" type="ORF">HYH02_000399</name>
</gene>
<evidence type="ECO:0000256" key="7">
    <source>
        <dbReference type="SAM" id="MobiDB-lite"/>
    </source>
</evidence>
<keyword evidence="11" id="KW-1185">Reference proteome</keyword>
<dbReference type="SMART" id="SM00404">
    <property type="entry name" value="PTPc_motif"/>
    <property type="match status" value="1"/>
</dbReference>
<protein>
    <recommendedName>
        <fullName evidence="2">protein-tyrosine-phosphatase</fullName>
        <ecNumber evidence="2">3.1.3.48</ecNumber>
    </recommendedName>
</protein>
<dbReference type="GO" id="GO:0051301">
    <property type="term" value="P:cell division"/>
    <property type="evidence" value="ECO:0007669"/>
    <property type="project" value="UniProtKB-KW"/>
</dbReference>
<dbReference type="Proteomes" id="UP000613740">
    <property type="component" value="Unassembled WGS sequence"/>
</dbReference>
<feature type="compositionally biased region" description="Low complexity" evidence="7">
    <location>
        <begin position="778"/>
        <end position="803"/>
    </location>
</feature>
<evidence type="ECO:0000259" key="8">
    <source>
        <dbReference type="PROSITE" id="PS50054"/>
    </source>
</evidence>
<feature type="region of interest" description="Disordered" evidence="7">
    <location>
        <begin position="717"/>
        <end position="747"/>
    </location>
</feature>
<dbReference type="InterPro" id="IPR044506">
    <property type="entry name" value="CDC14_C"/>
</dbReference>
<feature type="region of interest" description="Disordered" evidence="7">
    <location>
        <begin position="564"/>
        <end position="609"/>
    </location>
</feature>
<dbReference type="Pfam" id="PF14671">
    <property type="entry name" value="DSPn"/>
    <property type="match status" value="1"/>
</dbReference>
<keyword evidence="4" id="KW-0378">Hydrolase</keyword>
<dbReference type="InterPro" id="IPR050561">
    <property type="entry name" value="PTP"/>
</dbReference>
<dbReference type="Gene3D" id="3.90.190.10">
    <property type="entry name" value="Protein tyrosine phosphatase superfamily"/>
    <property type="match status" value="2"/>
</dbReference>
<evidence type="ECO:0000313" key="11">
    <source>
        <dbReference type="Proteomes" id="UP000613740"/>
    </source>
</evidence>
<dbReference type="EMBL" id="JAEHOD010000001">
    <property type="protein sequence ID" value="KAG2454554.1"/>
    <property type="molecule type" value="Genomic_DNA"/>
</dbReference>